<name>A0A8T2UZV4_CERRI</name>
<evidence type="ECO:0000313" key="2">
    <source>
        <dbReference type="EMBL" id="KAH7439065.1"/>
    </source>
</evidence>
<keyword evidence="3" id="KW-1185">Reference proteome</keyword>
<reference evidence="2" key="1">
    <citation type="submission" date="2021-08" db="EMBL/GenBank/DDBJ databases">
        <title>WGS assembly of Ceratopteris richardii.</title>
        <authorList>
            <person name="Marchant D.B."/>
            <person name="Chen G."/>
            <person name="Jenkins J."/>
            <person name="Shu S."/>
            <person name="Leebens-Mack J."/>
            <person name="Grimwood J."/>
            <person name="Schmutz J."/>
            <person name="Soltis P."/>
            <person name="Soltis D."/>
            <person name="Chen Z.-H."/>
        </authorList>
    </citation>
    <scope>NUCLEOTIDE SEQUENCE</scope>
    <source>
        <strain evidence="2">Whitten #5841</strain>
        <tissue evidence="2">Leaf</tissue>
    </source>
</reference>
<feature type="chain" id="PRO_5035818943" evidence="1">
    <location>
        <begin position="28"/>
        <end position="182"/>
    </location>
</feature>
<evidence type="ECO:0000313" key="3">
    <source>
        <dbReference type="Proteomes" id="UP000825935"/>
    </source>
</evidence>
<keyword evidence="1" id="KW-0732">Signal</keyword>
<sequence>MASRQRILFNTLLSLLASTFLCSCVLCDRSAYDRTEIRGNSTFGCHFSGLCTPCSYSEKNDEERYHCSITGYRQSYRCTELGQADKSSKVDTNRGLQDLKSWEGLVGRKVVEGEDADMNDEEKVIIVYSSCVPSSKEEKLSVLGFEGIVLGLLALSAPVVYHRKRRNLSTSGMSRLPTSARF</sequence>
<evidence type="ECO:0000256" key="1">
    <source>
        <dbReference type="SAM" id="SignalP"/>
    </source>
</evidence>
<dbReference type="OMA" id="DEERYHC"/>
<dbReference type="OrthoDB" id="2019675at2759"/>
<proteinExistence type="predicted"/>
<dbReference type="PROSITE" id="PS51257">
    <property type="entry name" value="PROKAR_LIPOPROTEIN"/>
    <property type="match status" value="1"/>
</dbReference>
<dbReference type="PANTHER" id="PTHR36336:SF1">
    <property type="entry name" value="OS09G0560400 PROTEIN"/>
    <property type="match status" value="1"/>
</dbReference>
<dbReference type="AlphaFoldDB" id="A0A8T2UZV4"/>
<accession>A0A8T2UZV4</accession>
<comment type="caution">
    <text evidence="2">The sequence shown here is derived from an EMBL/GenBank/DDBJ whole genome shotgun (WGS) entry which is preliminary data.</text>
</comment>
<dbReference type="EMBL" id="CM035409">
    <property type="protein sequence ID" value="KAH7439065.1"/>
    <property type="molecule type" value="Genomic_DNA"/>
</dbReference>
<protein>
    <submittedName>
        <fullName evidence="2">Uncharacterized protein</fullName>
    </submittedName>
</protein>
<dbReference type="PANTHER" id="PTHR36336">
    <property type="entry name" value="OS09G0560400 PROTEIN"/>
    <property type="match status" value="1"/>
</dbReference>
<dbReference type="Proteomes" id="UP000825935">
    <property type="component" value="Chromosome 4"/>
</dbReference>
<gene>
    <name evidence="2" type="ORF">KP509_04G043600</name>
</gene>
<feature type="signal peptide" evidence="1">
    <location>
        <begin position="1"/>
        <end position="27"/>
    </location>
</feature>
<organism evidence="2 3">
    <name type="scientific">Ceratopteris richardii</name>
    <name type="common">Triangle waterfern</name>
    <dbReference type="NCBI Taxonomy" id="49495"/>
    <lineage>
        <taxon>Eukaryota</taxon>
        <taxon>Viridiplantae</taxon>
        <taxon>Streptophyta</taxon>
        <taxon>Embryophyta</taxon>
        <taxon>Tracheophyta</taxon>
        <taxon>Polypodiopsida</taxon>
        <taxon>Polypodiidae</taxon>
        <taxon>Polypodiales</taxon>
        <taxon>Pteridineae</taxon>
        <taxon>Pteridaceae</taxon>
        <taxon>Parkerioideae</taxon>
        <taxon>Ceratopteris</taxon>
    </lineage>
</organism>